<reference evidence="1" key="2">
    <citation type="submission" date="2023-05" db="EMBL/GenBank/DDBJ databases">
        <authorList>
            <consortium name="Lawrence Berkeley National Laboratory"/>
            <person name="Steindorff A."/>
            <person name="Hensen N."/>
            <person name="Bonometti L."/>
            <person name="Westerberg I."/>
            <person name="Brannstrom I.O."/>
            <person name="Guillou S."/>
            <person name="Cros-Aarteil S."/>
            <person name="Calhoun S."/>
            <person name="Haridas S."/>
            <person name="Kuo A."/>
            <person name="Mondo S."/>
            <person name="Pangilinan J."/>
            <person name="Riley R."/>
            <person name="Labutti K."/>
            <person name="Andreopoulos B."/>
            <person name="Lipzen A."/>
            <person name="Chen C."/>
            <person name="Yanf M."/>
            <person name="Daum C."/>
            <person name="Ng V."/>
            <person name="Clum A."/>
            <person name="Ohm R."/>
            <person name="Martin F."/>
            <person name="Silar P."/>
            <person name="Natvig D."/>
            <person name="Lalanne C."/>
            <person name="Gautier V."/>
            <person name="Ament-Velasquez S.L."/>
            <person name="Kruys A."/>
            <person name="Hutchinson M.I."/>
            <person name="Powell A.J."/>
            <person name="Barry K."/>
            <person name="Miller A.N."/>
            <person name="Grigoriev I.V."/>
            <person name="Debuchy R."/>
            <person name="Gladieux P."/>
            <person name="Thoren M.H."/>
            <person name="Johannesson H."/>
        </authorList>
    </citation>
    <scope>NUCLEOTIDE SEQUENCE</scope>
    <source>
        <strain evidence="1">PSN243</strain>
    </source>
</reference>
<evidence type="ECO:0000313" key="2">
    <source>
        <dbReference type="Proteomes" id="UP001321760"/>
    </source>
</evidence>
<accession>A0AAV9GW71</accession>
<sequence>MSSFRSWDVGTGNDFGRIKDYALDTEPSSNEHFGQIFAASAALVDYAFNHILFHLETQVKADYLHPEHGEIRAGHIDSPRLAINDSDPSRREVLFCIPLGSYFRARVGALSTEFRSVEGWILSYRIDVTQLRGSTHGEVIGLVPGDYSAHRLLAAFCTTPQWTWSKPDLDESTCVDAPNGPRATLRQWRLRSEDNRKFADGFLHLLELWSQRQREHGAMGKLGLRFNLPTPSDECIPPTCAASRLRVQTWPYPKDPSRVQKKPRGLLGEWPDSPWRCVVFGEAVVGQNPSPRLEKPLDGSFTLALRGEGWLRNIEGTMVIDRRIFWGQYMLPKLQALNRIIEVRLGLVTHDSDGDTAQLSFLSDDVIPSNGKLRFAIRTHYSIGPGTRDGGQLPEANDEHYGFKLSRRDGLFNSNYKQSCKRGPYWHGTDSVFFLYAGEAETETKVVWKPGTCSFEVKGYSLYRHDTRFHIRAKSGDEWKTSWENAPCHKWEARVGFTFGVELTMTTNGVIVPKLINMSSDAGEKHWKPGSIEPSTKTHYTAEVGSGPEQFVKAVYASWFAAFQSLMPSLSESFQADGRFVLCGNDVLEHGKPVFTDGGDLVCQAEYSEEHRRVYKGITNGVRPRPPKKTSQLSWTCKIGDYDANDRRATLALVGKNDDLDETLGFGYIGLSFPPTRTTDTAFFSGLDWSAGSNGGDAPVDSYDFATEKVSERLTVLFDREPMTLAARIYRDLSVKEQELGASDAFVVPPGGSVTIKFRGEISGPGLYLCKVHEAWVNLEEGTKKTGAADVYYRIAMGTTGGDVLEVNLEEARTLTTEL</sequence>
<proteinExistence type="predicted"/>
<reference evidence="1" key="1">
    <citation type="journal article" date="2023" name="Mol. Phylogenet. Evol.">
        <title>Genome-scale phylogeny and comparative genomics of the fungal order Sordariales.</title>
        <authorList>
            <person name="Hensen N."/>
            <person name="Bonometti L."/>
            <person name="Westerberg I."/>
            <person name="Brannstrom I.O."/>
            <person name="Guillou S."/>
            <person name="Cros-Aarteil S."/>
            <person name="Calhoun S."/>
            <person name="Haridas S."/>
            <person name="Kuo A."/>
            <person name="Mondo S."/>
            <person name="Pangilinan J."/>
            <person name="Riley R."/>
            <person name="LaButti K."/>
            <person name="Andreopoulos B."/>
            <person name="Lipzen A."/>
            <person name="Chen C."/>
            <person name="Yan M."/>
            <person name="Daum C."/>
            <person name="Ng V."/>
            <person name="Clum A."/>
            <person name="Steindorff A."/>
            <person name="Ohm R.A."/>
            <person name="Martin F."/>
            <person name="Silar P."/>
            <person name="Natvig D.O."/>
            <person name="Lalanne C."/>
            <person name="Gautier V."/>
            <person name="Ament-Velasquez S.L."/>
            <person name="Kruys A."/>
            <person name="Hutchinson M.I."/>
            <person name="Powell A.J."/>
            <person name="Barry K."/>
            <person name="Miller A.N."/>
            <person name="Grigoriev I.V."/>
            <person name="Debuchy R."/>
            <person name="Gladieux P."/>
            <person name="Hiltunen Thoren M."/>
            <person name="Johannesson H."/>
        </authorList>
    </citation>
    <scope>NUCLEOTIDE SEQUENCE</scope>
    <source>
        <strain evidence="1">PSN243</strain>
    </source>
</reference>
<name>A0AAV9GW71_9PEZI</name>
<dbReference type="EMBL" id="MU865926">
    <property type="protein sequence ID" value="KAK4451981.1"/>
    <property type="molecule type" value="Genomic_DNA"/>
</dbReference>
<gene>
    <name evidence="1" type="ORF">QBC34DRAFT_436237</name>
</gene>
<comment type="caution">
    <text evidence="1">The sequence shown here is derived from an EMBL/GenBank/DDBJ whole genome shotgun (WGS) entry which is preliminary data.</text>
</comment>
<dbReference type="AlphaFoldDB" id="A0AAV9GW71"/>
<protein>
    <submittedName>
        <fullName evidence="1">Uncharacterized protein</fullName>
    </submittedName>
</protein>
<organism evidence="1 2">
    <name type="scientific">Podospora aff. communis PSN243</name>
    <dbReference type="NCBI Taxonomy" id="3040156"/>
    <lineage>
        <taxon>Eukaryota</taxon>
        <taxon>Fungi</taxon>
        <taxon>Dikarya</taxon>
        <taxon>Ascomycota</taxon>
        <taxon>Pezizomycotina</taxon>
        <taxon>Sordariomycetes</taxon>
        <taxon>Sordariomycetidae</taxon>
        <taxon>Sordariales</taxon>
        <taxon>Podosporaceae</taxon>
        <taxon>Podospora</taxon>
    </lineage>
</organism>
<keyword evidence="2" id="KW-1185">Reference proteome</keyword>
<dbReference type="Proteomes" id="UP001321760">
    <property type="component" value="Unassembled WGS sequence"/>
</dbReference>
<evidence type="ECO:0000313" key="1">
    <source>
        <dbReference type="EMBL" id="KAK4451981.1"/>
    </source>
</evidence>